<dbReference type="Proteomes" id="UP000661435">
    <property type="component" value="Unassembled WGS sequence"/>
</dbReference>
<accession>A0A8J6JG68</accession>
<organism evidence="1 2">
    <name type="scientific">Lawsonibacter hominis</name>
    <dbReference type="NCBI Taxonomy" id="2763053"/>
    <lineage>
        <taxon>Bacteria</taxon>
        <taxon>Bacillati</taxon>
        <taxon>Bacillota</taxon>
        <taxon>Clostridia</taxon>
        <taxon>Eubacteriales</taxon>
        <taxon>Oscillospiraceae</taxon>
        <taxon>Lawsonibacter</taxon>
    </lineage>
</organism>
<evidence type="ECO:0000313" key="1">
    <source>
        <dbReference type="EMBL" id="MBC5734200.1"/>
    </source>
</evidence>
<reference evidence="1" key="1">
    <citation type="submission" date="2020-08" db="EMBL/GenBank/DDBJ databases">
        <title>Genome public.</title>
        <authorList>
            <person name="Liu C."/>
            <person name="Sun Q."/>
        </authorList>
    </citation>
    <scope>NUCLEOTIDE SEQUENCE</scope>
    <source>
        <strain evidence="1">NSJ-51</strain>
    </source>
</reference>
<evidence type="ECO:0000313" key="2">
    <source>
        <dbReference type="Proteomes" id="UP000661435"/>
    </source>
</evidence>
<name>A0A8J6JG68_9FIRM</name>
<dbReference type="AlphaFoldDB" id="A0A8J6JG68"/>
<proteinExistence type="predicted"/>
<sequence length="265" mass="29616">MVEPRFPGAVECYVNLGDYYDHDALRQVKGEIISCMKGYKGCYQRAYRCLTAAAQIGEDMRSLLCTQALEEKMAKRARGILSREVRKAGSDSGRPVQRFLGGVTWKGELCQFSTADLLCKRIYELSDPYGLAHGMLTHLAHGAMAAGHDVIVCPSPMFPDRMEHLLIPSLSLGFVSSTPALPYEKRPYRRLRLDAMADSELLRRNKPRLKFSRKVSAALLEEAVESLAQAKAMHDDLEAVYNPRVDFEGVYRTADQIAGTLLARL</sequence>
<gene>
    <name evidence="1" type="ORF">H8S57_10750</name>
</gene>
<dbReference type="EMBL" id="JACOPP010000014">
    <property type="protein sequence ID" value="MBC5734200.1"/>
    <property type="molecule type" value="Genomic_DNA"/>
</dbReference>
<comment type="caution">
    <text evidence="1">The sequence shown here is derived from an EMBL/GenBank/DDBJ whole genome shotgun (WGS) entry which is preliminary data.</text>
</comment>
<keyword evidence="2" id="KW-1185">Reference proteome</keyword>
<protein>
    <submittedName>
        <fullName evidence="1">Uncharacterized protein</fullName>
    </submittedName>
</protein>